<evidence type="ECO:0000313" key="2">
    <source>
        <dbReference type="Proteomes" id="UP001164539"/>
    </source>
</evidence>
<protein>
    <submittedName>
        <fullName evidence="1">2-oxoglutarate and Fe(II)-dependent oxygenase superfamily protein</fullName>
    </submittedName>
</protein>
<sequence length="360" mass="40967">MDSKLESECVQDYEGLGWGKSLPVPSVQEIVRNDSRCVPDRYIQEYKNRPVDQSEFYPASFEIPVINFSLLVNGDEDELRKLDAACKEWGFFQVTNHGVAENVLNDMKAAVAAFFELSLDEKKKYAMVENDLEGYGQGYVVSEQQKLDWADLFFLMTLPSTIRKLKLWPVTIPGFKEAVEQFSTEIHKLTKKIFAKLSLLMGMDEDCLKVLHGEMKQAMRMNYYPTCSRPDLVLGVSAHSDASTITLLLQDDEIGGLQIKHKDRWVPVKPIPDAIVVNIGDAAEVWSNGVYKSIEHRAVTNEKKARITVATFVFPGDEAEIGPVESMVDDEHRPSIYRNIKYVDYLRYALERKNGRQSSH</sequence>
<comment type="caution">
    <text evidence="1">The sequence shown here is derived from an EMBL/GenBank/DDBJ whole genome shotgun (WGS) entry which is preliminary data.</text>
</comment>
<name>A0ACC1YBM6_MELAZ</name>
<organism evidence="1 2">
    <name type="scientific">Melia azedarach</name>
    <name type="common">Chinaberry tree</name>
    <dbReference type="NCBI Taxonomy" id="155640"/>
    <lineage>
        <taxon>Eukaryota</taxon>
        <taxon>Viridiplantae</taxon>
        <taxon>Streptophyta</taxon>
        <taxon>Embryophyta</taxon>
        <taxon>Tracheophyta</taxon>
        <taxon>Spermatophyta</taxon>
        <taxon>Magnoliopsida</taxon>
        <taxon>eudicotyledons</taxon>
        <taxon>Gunneridae</taxon>
        <taxon>Pentapetalae</taxon>
        <taxon>rosids</taxon>
        <taxon>malvids</taxon>
        <taxon>Sapindales</taxon>
        <taxon>Meliaceae</taxon>
        <taxon>Melia</taxon>
    </lineage>
</organism>
<accession>A0ACC1YBM6</accession>
<dbReference type="Proteomes" id="UP001164539">
    <property type="component" value="Chromosome 4"/>
</dbReference>
<proteinExistence type="predicted"/>
<dbReference type="EMBL" id="CM051397">
    <property type="protein sequence ID" value="KAJ4719985.1"/>
    <property type="molecule type" value="Genomic_DNA"/>
</dbReference>
<keyword evidence="2" id="KW-1185">Reference proteome</keyword>
<reference evidence="1 2" key="1">
    <citation type="journal article" date="2023" name="Science">
        <title>Complex scaffold remodeling in plant triterpene biosynthesis.</title>
        <authorList>
            <person name="De La Pena R."/>
            <person name="Hodgson H."/>
            <person name="Liu J.C."/>
            <person name="Stephenson M.J."/>
            <person name="Martin A.C."/>
            <person name="Owen C."/>
            <person name="Harkess A."/>
            <person name="Leebens-Mack J."/>
            <person name="Jimenez L.E."/>
            <person name="Osbourn A."/>
            <person name="Sattely E.S."/>
        </authorList>
    </citation>
    <scope>NUCLEOTIDE SEQUENCE [LARGE SCALE GENOMIC DNA]</scope>
    <source>
        <strain evidence="2">cv. JPN11</strain>
        <tissue evidence="1">Leaf</tissue>
    </source>
</reference>
<gene>
    <name evidence="1" type="ORF">OWV82_007884</name>
</gene>
<evidence type="ECO:0000313" key="1">
    <source>
        <dbReference type="EMBL" id="KAJ4719985.1"/>
    </source>
</evidence>